<proteinExistence type="predicted"/>
<dbReference type="Proteomes" id="UP000249402">
    <property type="component" value="Unassembled WGS sequence"/>
</dbReference>
<sequence length="207" mass="23989">MAAIQKTSESTYIFLKIADNTLDDIDRQFGLENQLDLDSSPPPRYGLGALERLPLEIIHLALMQLDIQSFTDFRRVNKRTRLITNSIPQYRNILIHTPELIRGIINIETARNFSCQDLYKKLSTAECDHCGEFGGYLYLVTCHRVCLLCFTEETDYLPLSRKDVMRKFGLESELLANLPRMRSFPGRYSPREIKCRRHETLFDHSAA</sequence>
<feature type="non-terminal residue" evidence="2">
    <location>
        <position position="207"/>
    </location>
</feature>
<dbReference type="EMBL" id="KZ824447">
    <property type="protein sequence ID" value="RAK99350.1"/>
    <property type="molecule type" value="Genomic_DNA"/>
</dbReference>
<dbReference type="VEuPathDB" id="FungiDB:BO80DRAFT_318711"/>
<gene>
    <name evidence="2" type="ORF">BO80DRAFT_318711</name>
</gene>
<keyword evidence="3" id="KW-1185">Reference proteome</keyword>
<dbReference type="Pfam" id="PF00646">
    <property type="entry name" value="F-box"/>
    <property type="match status" value="1"/>
</dbReference>
<organism evidence="2 3">
    <name type="scientific">Aspergillus ibericus CBS 121593</name>
    <dbReference type="NCBI Taxonomy" id="1448316"/>
    <lineage>
        <taxon>Eukaryota</taxon>
        <taxon>Fungi</taxon>
        <taxon>Dikarya</taxon>
        <taxon>Ascomycota</taxon>
        <taxon>Pezizomycotina</taxon>
        <taxon>Eurotiomycetes</taxon>
        <taxon>Eurotiomycetidae</taxon>
        <taxon>Eurotiales</taxon>
        <taxon>Aspergillaceae</taxon>
        <taxon>Aspergillus</taxon>
        <taxon>Aspergillus subgen. Circumdati</taxon>
    </lineage>
</organism>
<protein>
    <recommendedName>
        <fullName evidence="1">F-box domain-containing protein</fullName>
    </recommendedName>
</protein>
<name>A0A395GUX1_9EURO</name>
<dbReference type="GeneID" id="37219961"/>
<dbReference type="InterPro" id="IPR001810">
    <property type="entry name" value="F-box_dom"/>
</dbReference>
<reference evidence="2 3" key="1">
    <citation type="submission" date="2018-02" db="EMBL/GenBank/DDBJ databases">
        <title>The genomes of Aspergillus section Nigri reveals drivers in fungal speciation.</title>
        <authorList>
            <consortium name="DOE Joint Genome Institute"/>
            <person name="Vesth T.C."/>
            <person name="Nybo J."/>
            <person name="Theobald S."/>
            <person name="Brandl J."/>
            <person name="Frisvad J.C."/>
            <person name="Nielsen K.F."/>
            <person name="Lyhne E.K."/>
            <person name="Kogle M.E."/>
            <person name="Kuo A."/>
            <person name="Riley R."/>
            <person name="Clum A."/>
            <person name="Nolan M."/>
            <person name="Lipzen A."/>
            <person name="Salamov A."/>
            <person name="Henrissat B."/>
            <person name="Wiebenga A."/>
            <person name="De vries R.P."/>
            <person name="Grigoriev I.V."/>
            <person name="Mortensen U.H."/>
            <person name="Andersen M.R."/>
            <person name="Baker S.E."/>
        </authorList>
    </citation>
    <scope>NUCLEOTIDE SEQUENCE [LARGE SCALE GENOMIC DNA]</scope>
    <source>
        <strain evidence="2 3">CBS 121593</strain>
    </source>
</reference>
<evidence type="ECO:0000259" key="1">
    <source>
        <dbReference type="PROSITE" id="PS50181"/>
    </source>
</evidence>
<evidence type="ECO:0000313" key="3">
    <source>
        <dbReference type="Proteomes" id="UP000249402"/>
    </source>
</evidence>
<dbReference type="STRING" id="1448316.A0A395GUX1"/>
<dbReference type="OrthoDB" id="2687876at2759"/>
<accession>A0A395GUX1</accession>
<dbReference type="AlphaFoldDB" id="A0A395GUX1"/>
<dbReference type="PROSITE" id="PS50181">
    <property type="entry name" value="FBOX"/>
    <property type="match status" value="1"/>
</dbReference>
<feature type="domain" description="F-box" evidence="1">
    <location>
        <begin position="47"/>
        <end position="93"/>
    </location>
</feature>
<evidence type="ECO:0000313" key="2">
    <source>
        <dbReference type="EMBL" id="RAK99350.1"/>
    </source>
</evidence>
<dbReference type="RefSeq" id="XP_025573678.1">
    <property type="nucleotide sequence ID" value="XM_025715096.1"/>
</dbReference>